<dbReference type="SUPFAM" id="SSF47973">
    <property type="entry name" value="Ribosomal protein S7"/>
    <property type="match status" value="2"/>
</dbReference>
<evidence type="ECO:0000256" key="1">
    <source>
        <dbReference type="ARBA" id="ARBA00007151"/>
    </source>
</evidence>
<comment type="caution">
    <text evidence="5">The sequence shown here is derived from an EMBL/GenBank/DDBJ whole genome shotgun (WGS) entry which is preliminary data.</text>
</comment>
<protein>
    <recommendedName>
        <fullName evidence="4">Small ribosomal subunit protein uS7 domain-containing protein</fullName>
    </recommendedName>
</protein>
<gene>
    <name evidence="5" type="ORF">HUJ06_025259</name>
</gene>
<dbReference type="Proteomes" id="UP000607653">
    <property type="component" value="Unassembled WGS sequence"/>
</dbReference>
<evidence type="ECO:0000313" key="6">
    <source>
        <dbReference type="Proteomes" id="UP000607653"/>
    </source>
</evidence>
<dbReference type="PANTHER" id="PTHR11205">
    <property type="entry name" value="RIBOSOMAL PROTEIN S7"/>
    <property type="match status" value="1"/>
</dbReference>
<name>A0A822XXR7_NELNU</name>
<dbReference type="InterPro" id="IPR036823">
    <property type="entry name" value="Ribosomal_uS7_dom_sf"/>
</dbReference>
<keyword evidence="6" id="KW-1185">Reference proteome</keyword>
<sequence>MMHGRNNGKKLMAVHIVKKAMETIHVLTDKKKILFKLLWPTRKPLWKKRLANSIMMHRRNNGKNLMAVHIVKKAMETIHVLTDKKKNPIQVIVDAIINSGPREDATHIGSSAVVKRQAVDISPLKRVDLALYLLTKGARECAFRNMKSMAECLKKDEIDHAAKANR</sequence>
<dbReference type="AlphaFoldDB" id="A0A822XXR7"/>
<organism evidence="5 6">
    <name type="scientific">Nelumbo nucifera</name>
    <name type="common">Sacred lotus</name>
    <dbReference type="NCBI Taxonomy" id="4432"/>
    <lineage>
        <taxon>Eukaryota</taxon>
        <taxon>Viridiplantae</taxon>
        <taxon>Streptophyta</taxon>
        <taxon>Embryophyta</taxon>
        <taxon>Tracheophyta</taxon>
        <taxon>Spermatophyta</taxon>
        <taxon>Magnoliopsida</taxon>
        <taxon>Proteales</taxon>
        <taxon>Nelumbonaceae</taxon>
        <taxon>Nelumbo</taxon>
    </lineage>
</organism>
<dbReference type="InterPro" id="IPR000235">
    <property type="entry name" value="Ribosomal_uS7"/>
</dbReference>
<dbReference type="InterPro" id="IPR023798">
    <property type="entry name" value="Ribosomal_uS7_dom"/>
</dbReference>
<keyword evidence="2" id="KW-0689">Ribosomal protein</keyword>
<accession>A0A822XXR7</accession>
<dbReference type="Gene3D" id="1.10.455.10">
    <property type="entry name" value="Ribosomal protein S7 domain"/>
    <property type="match status" value="2"/>
</dbReference>
<dbReference type="GO" id="GO:0006412">
    <property type="term" value="P:translation"/>
    <property type="evidence" value="ECO:0007669"/>
    <property type="project" value="InterPro"/>
</dbReference>
<evidence type="ECO:0000256" key="3">
    <source>
        <dbReference type="ARBA" id="ARBA00023274"/>
    </source>
</evidence>
<dbReference type="GO" id="GO:1990904">
    <property type="term" value="C:ribonucleoprotein complex"/>
    <property type="evidence" value="ECO:0007669"/>
    <property type="project" value="UniProtKB-KW"/>
</dbReference>
<keyword evidence="3" id="KW-0687">Ribonucleoprotein</keyword>
<evidence type="ECO:0000259" key="4">
    <source>
        <dbReference type="Pfam" id="PF00177"/>
    </source>
</evidence>
<dbReference type="Pfam" id="PF00177">
    <property type="entry name" value="Ribosomal_S7"/>
    <property type="match status" value="1"/>
</dbReference>
<reference evidence="5 6" key="1">
    <citation type="journal article" date="2020" name="Mol. Biol. Evol.">
        <title>Distinct Expression and Methylation Patterns for Genes with Different Fates following a Single Whole-Genome Duplication in Flowering Plants.</title>
        <authorList>
            <person name="Shi T."/>
            <person name="Rahmani R.S."/>
            <person name="Gugger P.F."/>
            <person name="Wang M."/>
            <person name="Li H."/>
            <person name="Zhang Y."/>
            <person name="Li Z."/>
            <person name="Wang Q."/>
            <person name="Van de Peer Y."/>
            <person name="Marchal K."/>
            <person name="Chen J."/>
        </authorList>
    </citation>
    <scope>NUCLEOTIDE SEQUENCE [LARGE SCALE GENOMIC DNA]</scope>
    <source>
        <tissue evidence="5">Leaf</tissue>
    </source>
</reference>
<comment type="similarity">
    <text evidence="1">Belongs to the universal ribosomal protein uS7 family.</text>
</comment>
<evidence type="ECO:0000256" key="2">
    <source>
        <dbReference type="ARBA" id="ARBA00022980"/>
    </source>
</evidence>
<evidence type="ECO:0000313" key="5">
    <source>
        <dbReference type="EMBL" id="DAD23796.1"/>
    </source>
</evidence>
<feature type="domain" description="Small ribosomal subunit protein uS7" evidence="4">
    <location>
        <begin position="48"/>
        <end position="163"/>
    </location>
</feature>
<dbReference type="GO" id="GO:0005840">
    <property type="term" value="C:ribosome"/>
    <property type="evidence" value="ECO:0007669"/>
    <property type="project" value="UniProtKB-KW"/>
</dbReference>
<dbReference type="EMBL" id="DUZY01000001">
    <property type="protein sequence ID" value="DAD23796.1"/>
    <property type="molecule type" value="Genomic_DNA"/>
</dbReference>
<proteinExistence type="inferred from homology"/>